<dbReference type="EMBL" id="JAFFTB010000030">
    <property type="protein sequence ID" value="MBM9939871.1"/>
    <property type="molecule type" value="Genomic_DNA"/>
</dbReference>
<dbReference type="EMBL" id="JAFFTA010000001">
    <property type="protein sequence ID" value="MBM9911896.1"/>
    <property type="molecule type" value="Genomic_DNA"/>
</dbReference>
<evidence type="ECO:0000313" key="1">
    <source>
        <dbReference type="EMBL" id="MBM9911896.1"/>
    </source>
</evidence>
<comment type="caution">
    <text evidence="1">The sequence shown here is derived from an EMBL/GenBank/DDBJ whole genome shotgun (WGS) entry which is preliminary data.</text>
</comment>
<protein>
    <submittedName>
        <fullName evidence="1">Uncharacterized protein</fullName>
    </submittedName>
</protein>
<proteinExistence type="predicted"/>
<name>A0AAW4GD33_9GAMM</name>
<dbReference type="AlphaFoldDB" id="A0AAW4GD33"/>
<dbReference type="Proteomes" id="UP000784064">
    <property type="component" value="Unassembled WGS sequence"/>
</dbReference>
<dbReference type="Proteomes" id="UP000749453">
    <property type="component" value="Unassembled WGS sequence"/>
</dbReference>
<organism evidence="1 4">
    <name type="scientific">Stenotrophomonas lactitubi</name>
    <dbReference type="NCBI Taxonomy" id="2045214"/>
    <lineage>
        <taxon>Bacteria</taxon>
        <taxon>Pseudomonadati</taxon>
        <taxon>Pseudomonadota</taxon>
        <taxon>Gammaproteobacteria</taxon>
        <taxon>Lysobacterales</taxon>
        <taxon>Lysobacteraceae</taxon>
        <taxon>Stenotrophomonas</taxon>
    </lineage>
</organism>
<evidence type="ECO:0000313" key="3">
    <source>
        <dbReference type="Proteomes" id="UP000749453"/>
    </source>
</evidence>
<gene>
    <name evidence="1" type="ORF">JJW18_00235</name>
    <name evidence="2" type="ORF">JJW19_17195</name>
</gene>
<accession>A0AAW4GD33</accession>
<dbReference type="RefSeq" id="WP_205404373.1">
    <property type="nucleotide sequence ID" value="NZ_JAFFTA010000001.1"/>
</dbReference>
<reference evidence="1" key="2">
    <citation type="submission" date="2021-01" db="EMBL/GenBank/DDBJ databases">
        <authorList>
            <person name="Yu Y."/>
        </authorList>
    </citation>
    <scope>NUCLEOTIDE SEQUENCE</scope>
    <source>
        <strain evidence="1">As-5</strain>
        <strain evidence="2">As-6</strain>
    </source>
</reference>
<evidence type="ECO:0000313" key="2">
    <source>
        <dbReference type="EMBL" id="MBM9939871.1"/>
    </source>
</evidence>
<sequence>MTAPSVRLQAAFAAVLGTSTLESRELIDGVMDHGFEYRGYVQHGLTNALNCGMVERVGGRFSRRYRLNQDWKIDPKRLDAALAQYAKHAGTAPKRCGSEPRAAVAPLNIGPAINPAPLVPSIGTPCMSQEEREGELPPYLGGRIVDSLHSHFDQILGGVE</sequence>
<reference evidence="3" key="1">
    <citation type="submission" date="2021-01" db="EMBL/GenBank/DDBJ databases">
        <title>Stenotrophomonas maltophilia.</title>
        <authorList>
            <person name="Yu Y."/>
        </authorList>
    </citation>
    <scope>NUCLEOTIDE SEQUENCE [LARGE SCALE GENOMIC DNA]</scope>
    <source>
        <strain evidence="3">As-6</strain>
    </source>
</reference>
<keyword evidence="3" id="KW-1185">Reference proteome</keyword>
<evidence type="ECO:0000313" key="4">
    <source>
        <dbReference type="Proteomes" id="UP000784064"/>
    </source>
</evidence>